<evidence type="ECO:0000256" key="3">
    <source>
        <dbReference type="ARBA" id="ARBA00022448"/>
    </source>
</evidence>
<name>A0ABT3NAW3_9BACT</name>
<feature type="transmembrane region" description="Helical" evidence="12">
    <location>
        <begin position="155"/>
        <end position="181"/>
    </location>
</feature>
<dbReference type="EMBL" id="JAPFPW010000013">
    <property type="protein sequence ID" value="MCW7754595.1"/>
    <property type="molecule type" value="Genomic_DNA"/>
</dbReference>
<keyword evidence="5" id="KW-0349">Heme</keyword>
<keyword evidence="6 12" id="KW-0812">Transmembrane</keyword>
<feature type="transmembrane region" description="Helical" evidence="12">
    <location>
        <begin position="120"/>
        <end position="143"/>
    </location>
</feature>
<evidence type="ECO:0000256" key="8">
    <source>
        <dbReference type="ARBA" id="ARBA00022982"/>
    </source>
</evidence>
<evidence type="ECO:0000313" key="15">
    <source>
        <dbReference type="Proteomes" id="UP001209681"/>
    </source>
</evidence>
<evidence type="ECO:0000256" key="9">
    <source>
        <dbReference type="ARBA" id="ARBA00022989"/>
    </source>
</evidence>
<comment type="similarity">
    <text evidence="2">Belongs to the HupC/HyaC/HydC family.</text>
</comment>
<keyword evidence="8" id="KW-0249">Electron transport</keyword>
<dbReference type="InterPro" id="IPR000516">
    <property type="entry name" value="Ni-dep_Hydgase_cyt-B"/>
</dbReference>
<evidence type="ECO:0000256" key="6">
    <source>
        <dbReference type="ARBA" id="ARBA00022692"/>
    </source>
</evidence>
<accession>A0ABT3NAW3</accession>
<dbReference type="PANTHER" id="PTHR30485">
    <property type="entry name" value="NI/FE-HYDROGENASE 1 B-TYPE CYTOCHROME SUBUNIT"/>
    <property type="match status" value="1"/>
</dbReference>
<keyword evidence="4" id="KW-1003">Cell membrane</keyword>
<evidence type="ECO:0000313" key="14">
    <source>
        <dbReference type="EMBL" id="MCW7754595.1"/>
    </source>
</evidence>
<evidence type="ECO:0000256" key="12">
    <source>
        <dbReference type="SAM" id="Phobius"/>
    </source>
</evidence>
<dbReference type="Pfam" id="PF01292">
    <property type="entry name" value="Ni_hydr_CYTB"/>
    <property type="match status" value="1"/>
</dbReference>
<evidence type="ECO:0000259" key="13">
    <source>
        <dbReference type="Pfam" id="PF01292"/>
    </source>
</evidence>
<comment type="caution">
    <text evidence="14">The sequence shown here is derived from an EMBL/GenBank/DDBJ whole genome shotgun (WGS) entry which is preliminary data.</text>
</comment>
<dbReference type="InterPro" id="IPR016174">
    <property type="entry name" value="Di-haem_cyt_TM"/>
</dbReference>
<dbReference type="PRINTS" id="PR00161">
    <property type="entry name" value="NIHGNASECYTB"/>
</dbReference>
<evidence type="ECO:0000256" key="10">
    <source>
        <dbReference type="ARBA" id="ARBA00023004"/>
    </source>
</evidence>
<feature type="domain" description="Cytochrome b561 bacterial/Ni-hydrogenase" evidence="13">
    <location>
        <begin position="12"/>
        <end position="196"/>
    </location>
</feature>
<dbReference type="PANTHER" id="PTHR30485:SF1">
    <property type="entry name" value="CYTOCHROME YDHU-RELATED"/>
    <property type="match status" value="1"/>
</dbReference>
<gene>
    <name evidence="14" type="ORF">OOT00_11430</name>
</gene>
<evidence type="ECO:0000256" key="5">
    <source>
        <dbReference type="ARBA" id="ARBA00022617"/>
    </source>
</evidence>
<keyword evidence="10" id="KW-0408">Iron</keyword>
<protein>
    <submittedName>
        <fullName evidence="14">Cytochrome b/b6 domain-containing protein</fullName>
    </submittedName>
</protein>
<organism evidence="14 15">
    <name type="scientific">Desulfobotulus pelophilus</name>
    <dbReference type="NCBI Taxonomy" id="2823377"/>
    <lineage>
        <taxon>Bacteria</taxon>
        <taxon>Pseudomonadati</taxon>
        <taxon>Thermodesulfobacteriota</taxon>
        <taxon>Desulfobacteria</taxon>
        <taxon>Desulfobacterales</taxon>
        <taxon>Desulfobacteraceae</taxon>
        <taxon>Desulfobotulus</taxon>
    </lineage>
</organism>
<evidence type="ECO:0000256" key="4">
    <source>
        <dbReference type="ARBA" id="ARBA00022475"/>
    </source>
</evidence>
<sequence>MGGEKVKSIYLYTRFERFWHWAQALLIGGLLWTGFAVHGDLPWPDFHTAVIWHNRLGITWLILFAFILFWEATTGEWRHYVPTTRKLFAVGRYYLVGIFRGEPHPVAKTAEAKHNPLQRLTYLGVAVAIVPVQVVTGLLYWTYNDWHLLGFSMNLGVLAFLHVAGAFLFLMFLVIHVYMITTGHTPFAHLKAMVTGWEEVHGPDKPPH</sequence>
<evidence type="ECO:0000256" key="11">
    <source>
        <dbReference type="ARBA" id="ARBA00023136"/>
    </source>
</evidence>
<dbReference type="Gene3D" id="1.20.950.20">
    <property type="entry name" value="Transmembrane di-heme cytochromes, Chain C"/>
    <property type="match status" value="1"/>
</dbReference>
<dbReference type="InterPro" id="IPR011577">
    <property type="entry name" value="Cyt_b561_bac/Ni-Hgenase"/>
</dbReference>
<keyword evidence="15" id="KW-1185">Reference proteome</keyword>
<feature type="transmembrane region" description="Helical" evidence="12">
    <location>
        <begin position="51"/>
        <end position="70"/>
    </location>
</feature>
<evidence type="ECO:0000256" key="1">
    <source>
        <dbReference type="ARBA" id="ARBA00004651"/>
    </source>
</evidence>
<evidence type="ECO:0000256" key="7">
    <source>
        <dbReference type="ARBA" id="ARBA00022723"/>
    </source>
</evidence>
<keyword evidence="7" id="KW-0479">Metal-binding</keyword>
<comment type="subcellular location">
    <subcellularLocation>
        <location evidence="1">Cell membrane</location>
        <topology evidence="1">Multi-pass membrane protein</topology>
    </subcellularLocation>
</comment>
<proteinExistence type="inferred from homology"/>
<keyword evidence="9 12" id="KW-1133">Transmembrane helix</keyword>
<dbReference type="SUPFAM" id="SSF81342">
    <property type="entry name" value="Transmembrane di-heme cytochromes"/>
    <property type="match status" value="1"/>
</dbReference>
<keyword evidence="11 12" id="KW-0472">Membrane</keyword>
<dbReference type="Proteomes" id="UP001209681">
    <property type="component" value="Unassembled WGS sequence"/>
</dbReference>
<feature type="transmembrane region" description="Helical" evidence="12">
    <location>
        <begin position="21"/>
        <end position="39"/>
    </location>
</feature>
<evidence type="ECO:0000256" key="2">
    <source>
        <dbReference type="ARBA" id="ARBA00008622"/>
    </source>
</evidence>
<keyword evidence="3" id="KW-0813">Transport</keyword>
<dbReference type="InterPro" id="IPR051542">
    <property type="entry name" value="Hydrogenase_cytochrome"/>
</dbReference>
<reference evidence="14 15" key="1">
    <citation type="submission" date="2022-11" db="EMBL/GenBank/DDBJ databases">
        <title>Desulfobotulus tamanensis H1 sp. nov. - anaerobic, alkaliphilic, sulphate reducing bacterium isolated from terrestrial mud volcano.</title>
        <authorList>
            <person name="Frolova A."/>
            <person name="Merkel A.Y."/>
            <person name="Slobodkin A.I."/>
        </authorList>
    </citation>
    <scope>NUCLEOTIDE SEQUENCE [LARGE SCALE GENOMIC DNA]</scope>
    <source>
        <strain evidence="14 15">H1</strain>
    </source>
</reference>